<dbReference type="GO" id="GO:0005524">
    <property type="term" value="F:ATP binding"/>
    <property type="evidence" value="ECO:0007669"/>
    <property type="project" value="UniProtKB-KW"/>
</dbReference>
<feature type="compositionally biased region" description="Polar residues" evidence="11">
    <location>
        <begin position="958"/>
        <end position="976"/>
    </location>
</feature>
<name>A0AAN6GP42_9BASI</name>
<evidence type="ECO:0000313" key="14">
    <source>
        <dbReference type="Proteomes" id="UP001176517"/>
    </source>
</evidence>
<feature type="region of interest" description="Disordered" evidence="11">
    <location>
        <begin position="779"/>
        <end position="831"/>
    </location>
</feature>
<comment type="cofactor">
    <cofactor evidence="1">
        <name>Mg(2+)</name>
        <dbReference type="ChEBI" id="CHEBI:18420"/>
    </cofactor>
</comment>
<feature type="active site" description="Pros-phosphohistidine intermediate" evidence="9">
    <location>
        <position position="117"/>
    </location>
</feature>
<keyword evidence="6" id="KW-0547">Nucleotide-binding</keyword>
<feature type="region of interest" description="Disordered" evidence="11">
    <location>
        <begin position="712"/>
        <end position="731"/>
    </location>
</feature>
<dbReference type="FunFam" id="3.30.70.141:FF:000002">
    <property type="entry name" value="Nucleoside diphosphate kinase"/>
    <property type="match status" value="1"/>
</dbReference>
<evidence type="ECO:0000256" key="4">
    <source>
        <dbReference type="ARBA" id="ARBA00017632"/>
    </source>
</evidence>
<dbReference type="InterPro" id="IPR036850">
    <property type="entry name" value="NDK-like_dom_sf"/>
</dbReference>
<accession>A0AAN6GP42</accession>
<evidence type="ECO:0000256" key="3">
    <source>
        <dbReference type="ARBA" id="ARBA00012966"/>
    </source>
</evidence>
<dbReference type="SUPFAM" id="SSF54919">
    <property type="entry name" value="Nucleoside diphosphate kinase, NDK"/>
    <property type="match status" value="1"/>
</dbReference>
<dbReference type="AlphaFoldDB" id="A0AAN6GP42"/>
<dbReference type="Gene3D" id="3.30.70.141">
    <property type="entry name" value="Nucleoside diphosphate kinase-like domain"/>
    <property type="match status" value="1"/>
</dbReference>
<feature type="binding site" evidence="9">
    <location>
        <position position="114"/>
    </location>
    <ligand>
        <name>ATP</name>
        <dbReference type="ChEBI" id="CHEBI:30616"/>
    </ligand>
</feature>
<evidence type="ECO:0000259" key="12">
    <source>
        <dbReference type="SMART" id="SM00562"/>
    </source>
</evidence>
<dbReference type="Pfam" id="PF00334">
    <property type="entry name" value="NDK"/>
    <property type="match status" value="1"/>
</dbReference>
<keyword evidence="7 13" id="KW-0418">Kinase</keyword>
<dbReference type="InterPro" id="IPR001564">
    <property type="entry name" value="Nucleoside_diP_kinase"/>
</dbReference>
<feature type="binding site" evidence="9">
    <location>
        <position position="87"/>
    </location>
    <ligand>
        <name>ATP</name>
        <dbReference type="ChEBI" id="CHEBI:30616"/>
    </ligand>
</feature>
<sequence length="1180" mass="131177">MATEQTFIMVKPDGVQRGLSGEIMKRFEQRGYQLVACKLVHASTEHLEEHYADLKGKGFFPGLIKYMNSGPVLAMVWQGKDVVKQGRVILGATNPLASAPGTIRGDFALDVGRNVCHGSDAVDSAKREIELWFGKQDATIAYEPRPWLYEIAQRSFASSASQPQDLSSASVRHDADLLDLEDGPLLDPNHLQQIIESSTRLNTAQELKDHIVSVTALLGHLAPSATRIIAPPPELNDTASSTQRKMKARAFDSDGRRHGSEDMGLREQQRESVALVLFQTALQALERWANLPDKNIIGTSTAAALMTTATQAIRSHDELYEAILDFIRIMLPQIQALSSTQSRIRGESHPERVLAKRILPAIIVAFGTAGYPHLGERLIYDSTATMPESQSLKTCMQLISEARHEDGKRVVAGQDEGTPNPDPRSAALAALRSAEATRTEHAAVSASKPWTSKKHAKADVKKNHESVFASPAASSVIRALPLPDIVKFRLGFWSGKTNVWTSLIQSRLAANDELGAEVWLHIYRACMHHRRALSIKEEKESLTHEELHLKWMLPPPSSTPYQARIQSRVPGEYRVFRSRKKQRAHLWSRTQNRAKLSASSDVAAPIVSPDQTWLTQRILGFMNRDKVDADAVLTNALIGFEVSCARFKNAVDLIEWHIRNSVRAVIHKAEEAERTSGASRKLLTVQTALDRLGPGLLYAMSEMYTRRSKMLASQPSSGPVDLFGEDEGQTEERAEYIRAQKEALMLPLINSNTYPFTEYLCGTTVGDILPLYLQIHGQDDSHPRAADEDKLDSEEDGGYQDKQDPDEDVAHDEAARRGKTDASSEAPSRLRPRQFPHRYGFWLRRYIQSLLSAPEYELPSALILMEDLQTRQARLSEGGFERSAELRLALQQAAGPAFVSEVLANLIRVDHSHVMRHFREEEKDHNSAPGTTPPKVTFTKEESEEETVSIVTLDHGSRQTPNTSPAPSKTRTSVSVQAALHSTEHTALIIKMLSSAILAEVKFTTASYLDVLSAGVAAISPDGNGDVDEATIVDSDKFEAALEATLARIRKEEGESSNMKSIDDLVRVRSAWARNLLFSREVGGKIRLLAAKMLMMEGAMENEWEAQLANARAAGEKLRSESDLPWAHEIREELLSIVMAETRRQLDERRARIKQPWPSHLLDLLPTTRQTFPALHEVGR</sequence>
<dbReference type="NCBIfam" id="NF001908">
    <property type="entry name" value="PRK00668.1"/>
    <property type="match status" value="1"/>
</dbReference>
<evidence type="ECO:0000256" key="2">
    <source>
        <dbReference type="ARBA" id="ARBA00008142"/>
    </source>
</evidence>
<dbReference type="SMART" id="SM00562">
    <property type="entry name" value="NDK"/>
    <property type="match status" value="1"/>
</dbReference>
<evidence type="ECO:0000256" key="6">
    <source>
        <dbReference type="ARBA" id="ARBA00022741"/>
    </source>
</evidence>
<dbReference type="EMBL" id="JAPDMZ010000082">
    <property type="protein sequence ID" value="KAK0551122.1"/>
    <property type="molecule type" value="Genomic_DNA"/>
</dbReference>
<dbReference type="GO" id="GO:0006241">
    <property type="term" value="P:CTP biosynthetic process"/>
    <property type="evidence" value="ECO:0007669"/>
    <property type="project" value="InterPro"/>
</dbReference>
<dbReference type="PANTHER" id="PTHR11349">
    <property type="entry name" value="NUCLEOSIDE DIPHOSPHATE KINASE"/>
    <property type="match status" value="1"/>
</dbReference>
<keyword evidence="5 13" id="KW-0808">Transferase</keyword>
<feature type="compositionally biased region" description="Basic and acidic residues" evidence="11">
    <location>
        <begin position="779"/>
        <end position="788"/>
    </location>
</feature>
<dbReference type="PRINTS" id="PR01243">
    <property type="entry name" value="NUCDPKINASE"/>
</dbReference>
<feature type="compositionally biased region" description="Acidic residues" evidence="11">
    <location>
        <begin position="789"/>
        <end position="810"/>
    </location>
</feature>
<feature type="binding site" evidence="9">
    <location>
        <position position="11"/>
    </location>
    <ligand>
        <name>ATP</name>
        <dbReference type="ChEBI" id="CHEBI:30616"/>
    </ligand>
</feature>
<protein>
    <recommendedName>
        <fullName evidence="4">Nucleoside diphosphate kinase</fullName>
        <ecNumber evidence="3">2.7.4.6</ecNumber>
    </recommendedName>
</protein>
<evidence type="ECO:0000256" key="5">
    <source>
        <dbReference type="ARBA" id="ARBA00022679"/>
    </source>
</evidence>
<feature type="binding site" evidence="9">
    <location>
        <position position="93"/>
    </location>
    <ligand>
        <name>ATP</name>
        <dbReference type="ChEBI" id="CHEBI:30616"/>
    </ligand>
</feature>
<evidence type="ECO:0000256" key="10">
    <source>
        <dbReference type="RuleBase" id="RU004011"/>
    </source>
</evidence>
<evidence type="ECO:0000256" key="1">
    <source>
        <dbReference type="ARBA" id="ARBA00001946"/>
    </source>
</evidence>
<dbReference type="PROSITE" id="PS51374">
    <property type="entry name" value="NDPK_LIKE"/>
    <property type="match status" value="1"/>
</dbReference>
<keyword evidence="8" id="KW-0067">ATP-binding</keyword>
<feature type="compositionally biased region" description="Basic and acidic residues" evidence="11">
    <location>
        <begin position="811"/>
        <end position="822"/>
    </location>
</feature>
<dbReference type="PROSITE" id="PS00469">
    <property type="entry name" value="NDPK"/>
    <property type="match status" value="1"/>
</dbReference>
<comment type="caution">
    <text evidence="13">The sequence shown here is derived from an EMBL/GenBank/DDBJ whole genome shotgun (WGS) entry which is preliminary data.</text>
</comment>
<feature type="domain" description="Nucleoside diphosphate kinase-like" evidence="12">
    <location>
        <begin position="3"/>
        <end position="140"/>
    </location>
</feature>
<keyword evidence="14" id="KW-1185">Reference proteome</keyword>
<dbReference type="InterPro" id="IPR023005">
    <property type="entry name" value="Nucleoside_diP_kinase_AS"/>
</dbReference>
<evidence type="ECO:0000313" key="13">
    <source>
        <dbReference type="EMBL" id="KAK0551122.1"/>
    </source>
</evidence>
<organism evidence="13 14">
    <name type="scientific">Tilletia horrida</name>
    <dbReference type="NCBI Taxonomy" id="155126"/>
    <lineage>
        <taxon>Eukaryota</taxon>
        <taxon>Fungi</taxon>
        <taxon>Dikarya</taxon>
        <taxon>Basidiomycota</taxon>
        <taxon>Ustilaginomycotina</taxon>
        <taxon>Exobasidiomycetes</taxon>
        <taxon>Tilletiales</taxon>
        <taxon>Tilletiaceae</taxon>
        <taxon>Tilletia</taxon>
    </lineage>
</organism>
<proteinExistence type="inferred from homology"/>
<dbReference type="GO" id="GO:0004550">
    <property type="term" value="F:nucleoside diphosphate kinase activity"/>
    <property type="evidence" value="ECO:0007669"/>
    <property type="project" value="UniProtKB-EC"/>
</dbReference>
<dbReference type="EC" id="2.7.4.6" evidence="3"/>
<evidence type="ECO:0000256" key="11">
    <source>
        <dbReference type="SAM" id="MobiDB-lite"/>
    </source>
</evidence>
<dbReference type="GO" id="GO:0006183">
    <property type="term" value="P:GTP biosynthetic process"/>
    <property type="evidence" value="ECO:0007669"/>
    <property type="project" value="InterPro"/>
</dbReference>
<dbReference type="HAMAP" id="MF_00451">
    <property type="entry name" value="NDP_kinase"/>
    <property type="match status" value="1"/>
</dbReference>
<dbReference type="CDD" id="cd04413">
    <property type="entry name" value="NDPk_I"/>
    <property type="match status" value="1"/>
</dbReference>
<dbReference type="Proteomes" id="UP001176517">
    <property type="component" value="Unassembled WGS sequence"/>
</dbReference>
<gene>
    <name evidence="13" type="primary">ndk1_2</name>
    <name evidence="13" type="ORF">OC846_003408</name>
</gene>
<feature type="region of interest" description="Disordered" evidence="11">
    <location>
        <begin position="919"/>
        <end position="976"/>
    </location>
</feature>
<comment type="similarity">
    <text evidence="2 9 10">Belongs to the NDK family.</text>
</comment>
<evidence type="ECO:0000256" key="7">
    <source>
        <dbReference type="ARBA" id="ARBA00022777"/>
    </source>
</evidence>
<feature type="binding site" evidence="9">
    <location>
        <position position="59"/>
    </location>
    <ligand>
        <name>ATP</name>
        <dbReference type="ChEBI" id="CHEBI:30616"/>
    </ligand>
</feature>
<evidence type="ECO:0000256" key="8">
    <source>
        <dbReference type="ARBA" id="ARBA00022840"/>
    </source>
</evidence>
<dbReference type="GO" id="GO:0006228">
    <property type="term" value="P:UTP biosynthetic process"/>
    <property type="evidence" value="ECO:0007669"/>
    <property type="project" value="InterPro"/>
</dbReference>
<dbReference type="InterPro" id="IPR034907">
    <property type="entry name" value="NDK-like_dom"/>
</dbReference>
<evidence type="ECO:0000256" key="9">
    <source>
        <dbReference type="PROSITE-ProRule" id="PRU00706"/>
    </source>
</evidence>
<feature type="binding site" evidence="9">
    <location>
        <position position="104"/>
    </location>
    <ligand>
        <name>ATP</name>
        <dbReference type="ChEBI" id="CHEBI:30616"/>
    </ligand>
</feature>
<reference evidence="13" key="1">
    <citation type="journal article" date="2023" name="PhytoFront">
        <title>Draft Genome Resources of Seven Strains of Tilletia horrida, Causal Agent of Kernel Smut of Rice.</title>
        <authorList>
            <person name="Khanal S."/>
            <person name="Antony Babu S."/>
            <person name="Zhou X.G."/>
        </authorList>
    </citation>
    <scope>NUCLEOTIDE SEQUENCE</scope>
    <source>
        <strain evidence="13">TX6</strain>
    </source>
</reference>